<dbReference type="GO" id="GO:0005886">
    <property type="term" value="C:plasma membrane"/>
    <property type="evidence" value="ECO:0007669"/>
    <property type="project" value="UniProtKB-SubCell"/>
</dbReference>
<dbReference type="PANTHER" id="PTHR11058:SF9">
    <property type="entry name" value="NADH-UBIQUINONE OXIDOREDUCTASE CHAIN 3"/>
    <property type="match status" value="1"/>
</dbReference>
<evidence type="ECO:0000256" key="1">
    <source>
        <dbReference type="ARBA" id="ARBA00004141"/>
    </source>
</evidence>
<keyword evidence="7" id="KW-1278">Translocase</keyword>
<dbReference type="InterPro" id="IPR038430">
    <property type="entry name" value="NDAH_ubi_oxred_su3_sf"/>
</dbReference>
<dbReference type="GO" id="GO:0008137">
    <property type="term" value="F:NADH dehydrogenase (ubiquinone) activity"/>
    <property type="evidence" value="ECO:0007669"/>
    <property type="project" value="InterPro"/>
</dbReference>
<keyword evidence="3 7" id="KW-0813">Transport</keyword>
<keyword evidence="7 8" id="KW-0874">Quinone</keyword>
<reference evidence="9 10" key="1">
    <citation type="submission" date="2016-11" db="EMBL/GenBank/DDBJ databases">
        <authorList>
            <person name="Jaros S."/>
            <person name="Januszkiewicz K."/>
            <person name="Wedrychowicz H."/>
        </authorList>
    </citation>
    <scope>NUCLEOTIDE SEQUENCE [LARGE SCALE GENOMIC DNA]</scope>
    <source>
        <strain evidence="9 10">DSM 10502</strain>
    </source>
</reference>
<evidence type="ECO:0000256" key="6">
    <source>
        <dbReference type="ARBA" id="ARBA00023136"/>
    </source>
</evidence>
<dbReference type="EC" id="7.1.1.-" evidence="7"/>
<dbReference type="STRING" id="1123243.SAMN02745190_00608"/>
<protein>
    <recommendedName>
        <fullName evidence="7">NADH-quinone oxidoreductase subunit A</fullName>
        <ecNumber evidence="7">7.1.1.-</ecNumber>
    </recommendedName>
    <alternativeName>
        <fullName evidence="7">NADH dehydrogenase I subunit A</fullName>
    </alternativeName>
    <alternativeName>
        <fullName evidence="7">NDH-1 subunit A</fullName>
    </alternativeName>
    <alternativeName>
        <fullName evidence="7">NUO1</fullName>
    </alternativeName>
</protein>
<feature type="transmembrane region" description="Helical" evidence="7">
    <location>
        <begin position="89"/>
        <end position="112"/>
    </location>
</feature>
<evidence type="ECO:0000256" key="8">
    <source>
        <dbReference type="RuleBase" id="RU003639"/>
    </source>
</evidence>
<comment type="subunit">
    <text evidence="7">NDH-1 is composed of 14 different subunits. Subunits NuoA, H, J, K, L, M, N constitute the membrane sector of the complex.</text>
</comment>
<comment type="function">
    <text evidence="7">NDH-1 shuttles electrons from NADH, via FMN and iron-sulfur (Fe-S) centers, to quinones in the respiratory chain. The immediate electron acceptor for the enzyme in this species is believed to be a menaquinone. Couples the redox reaction to proton translocation (for every two electrons transferred, four hydrogen ions are translocated across the cytoplasmic membrane), and thus conserves the redox energy in a proton gradient.</text>
</comment>
<comment type="catalytic activity">
    <reaction evidence="7 8">
        <text>a quinone + NADH + 5 H(+)(in) = a quinol + NAD(+) + 4 H(+)(out)</text>
        <dbReference type="Rhea" id="RHEA:57888"/>
        <dbReference type="ChEBI" id="CHEBI:15378"/>
        <dbReference type="ChEBI" id="CHEBI:24646"/>
        <dbReference type="ChEBI" id="CHEBI:57540"/>
        <dbReference type="ChEBI" id="CHEBI:57945"/>
        <dbReference type="ChEBI" id="CHEBI:132124"/>
    </reaction>
</comment>
<name>A0A1M4UCL8_9FIRM</name>
<dbReference type="GO" id="GO:0050136">
    <property type="term" value="F:NADH dehydrogenase (quinone) (non-electrogenic) activity"/>
    <property type="evidence" value="ECO:0007669"/>
    <property type="project" value="UniProtKB-UniRule"/>
</dbReference>
<dbReference type="EMBL" id="FQUG01000003">
    <property type="protein sequence ID" value="SHE54489.1"/>
    <property type="molecule type" value="Genomic_DNA"/>
</dbReference>
<dbReference type="Pfam" id="PF00507">
    <property type="entry name" value="Oxidored_q4"/>
    <property type="match status" value="1"/>
</dbReference>
<feature type="transmembrane region" description="Helical" evidence="7">
    <location>
        <begin position="62"/>
        <end position="83"/>
    </location>
</feature>
<dbReference type="PANTHER" id="PTHR11058">
    <property type="entry name" value="NADH-UBIQUINONE OXIDOREDUCTASE CHAIN 3"/>
    <property type="match status" value="1"/>
</dbReference>
<evidence type="ECO:0000256" key="5">
    <source>
        <dbReference type="ARBA" id="ARBA00022989"/>
    </source>
</evidence>
<gene>
    <name evidence="7" type="primary">nuoA</name>
    <name evidence="9" type="ORF">SAMN02745190_00608</name>
</gene>
<dbReference type="Gene3D" id="1.20.58.1610">
    <property type="entry name" value="NADH:ubiquinone/plastoquinone oxidoreductase, chain 3"/>
    <property type="match status" value="1"/>
</dbReference>
<proteinExistence type="inferred from homology"/>
<keyword evidence="7" id="KW-1003">Cell membrane</keyword>
<evidence type="ECO:0000313" key="9">
    <source>
        <dbReference type="EMBL" id="SHE54489.1"/>
    </source>
</evidence>
<dbReference type="InterPro" id="IPR023043">
    <property type="entry name" value="NAD(P)H_OxRDtase_bac/plastid"/>
</dbReference>
<dbReference type="GO" id="GO:0048038">
    <property type="term" value="F:quinone binding"/>
    <property type="evidence" value="ECO:0007669"/>
    <property type="project" value="UniProtKB-KW"/>
</dbReference>
<keyword evidence="7 8" id="KW-0520">NAD</keyword>
<accession>A0A1M4UCL8</accession>
<comment type="similarity">
    <text evidence="2 7 8">Belongs to the complex I subunit 3 family.</text>
</comment>
<keyword evidence="5 7" id="KW-1133">Transmembrane helix</keyword>
<keyword evidence="4 7" id="KW-0812">Transmembrane</keyword>
<evidence type="ECO:0000313" key="10">
    <source>
        <dbReference type="Proteomes" id="UP000184404"/>
    </source>
</evidence>
<sequence>MKIMGDFGGLGIFFVVTLIFPITALIPAFLLQPRHPTKQKGIPYECGVDTIGKTYVQYRIGYFLYALIFLVFDIETVFLYPWAVRFGALGLFALLEMFLFLGILGLGLWYAWKKGALSWK</sequence>
<organism evidence="9 10">
    <name type="scientific">Schwartzia succinivorans DSM 10502</name>
    <dbReference type="NCBI Taxonomy" id="1123243"/>
    <lineage>
        <taxon>Bacteria</taxon>
        <taxon>Bacillati</taxon>
        <taxon>Bacillota</taxon>
        <taxon>Negativicutes</taxon>
        <taxon>Selenomonadales</taxon>
        <taxon>Selenomonadaceae</taxon>
        <taxon>Schwartzia</taxon>
    </lineage>
</organism>
<evidence type="ECO:0000256" key="4">
    <source>
        <dbReference type="ARBA" id="ARBA00022692"/>
    </source>
</evidence>
<keyword evidence="6 7" id="KW-0472">Membrane</keyword>
<dbReference type="GO" id="GO:0030964">
    <property type="term" value="C:NADH dehydrogenase complex"/>
    <property type="evidence" value="ECO:0007669"/>
    <property type="project" value="TreeGrafter"/>
</dbReference>
<evidence type="ECO:0000256" key="7">
    <source>
        <dbReference type="HAMAP-Rule" id="MF_01394"/>
    </source>
</evidence>
<dbReference type="Proteomes" id="UP000184404">
    <property type="component" value="Unassembled WGS sequence"/>
</dbReference>
<comment type="subcellular location">
    <subcellularLocation>
        <location evidence="7 8">Cell membrane</location>
        <topology evidence="7 8">Multi-pass membrane protein</topology>
    </subcellularLocation>
    <subcellularLocation>
        <location evidence="1">Membrane</location>
        <topology evidence="1">Multi-pass membrane protein</topology>
    </subcellularLocation>
</comment>
<evidence type="ECO:0000256" key="3">
    <source>
        <dbReference type="ARBA" id="ARBA00022448"/>
    </source>
</evidence>
<dbReference type="InterPro" id="IPR000440">
    <property type="entry name" value="NADH_UbQ/plastoQ_OxRdtase_su3"/>
</dbReference>
<dbReference type="HAMAP" id="MF_01394">
    <property type="entry name" value="NDH1_NuoA"/>
    <property type="match status" value="1"/>
</dbReference>
<dbReference type="AlphaFoldDB" id="A0A1M4UCL8"/>
<feature type="transmembrane region" description="Helical" evidence="7">
    <location>
        <begin position="12"/>
        <end position="31"/>
    </location>
</feature>
<evidence type="ECO:0000256" key="2">
    <source>
        <dbReference type="ARBA" id="ARBA00008472"/>
    </source>
</evidence>
<keyword evidence="10" id="KW-1185">Reference proteome</keyword>